<reference evidence="1 2" key="1">
    <citation type="submission" date="2019-07" db="EMBL/GenBank/DDBJ databases">
        <title>Quadrisphaera sp. strain DD2A genome sequencing and assembly.</title>
        <authorList>
            <person name="Kim I."/>
        </authorList>
    </citation>
    <scope>NUCLEOTIDE SEQUENCE [LARGE SCALE GENOMIC DNA]</scope>
    <source>
        <strain evidence="1 2">DD2A</strain>
    </source>
</reference>
<accession>A0A5C8Z518</accession>
<organism evidence="1 2">
    <name type="scientific">Quadrisphaera setariae</name>
    <dbReference type="NCBI Taxonomy" id="2593304"/>
    <lineage>
        <taxon>Bacteria</taxon>
        <taxon>Bacillati</taxon>
        <taxon>Actinomycetota</taxon>
        <taxon>Actinomycetes</taxon>
        <taxon>Kineosporiales</taxon>
        <taxon>Kineosporiaceae</taxon>
        <taxon>Quadrisphaera</taxon>
    </lineage>
</organism>
<protein>
    <submittedName>
        <fullName evidence="1">Uncharacterized protein</fullName>
    </submittedName>
</protein>
<evidence type="ECO:0000313" key="2">
    <source>
        <dbReference type="Proteomes" id="UP000321234"/>
    </source>
</evidence>
<gene>
    <name evidence="1" type="ORF">FMM08_19765</name>
</gene>
<name>A0A5C8Z518_9ACTN</name>
<comment type="caution">
    <text evidence="1">The sequence shown here is derived from an EMBL/GenBank/DDBJ whole genome shotgun (WGS) entry which is preliminary data.</text>
</comment>
<dbReference type="OrthoDB" id="4067560at2"/>
<sequence>MPSTMEELERIAVQLFEARRLAAYDDVAHVRLAFLLLDNAAEISLMRTARAGLVWAEKYRDLAESLGAAEDLDEEGKALQLDLMSQAISRKRQDKIESNFKDLVTYALGASGLDLPEEYGACAKALHRFRNAAYHRDHLHPDILQATNSIYFFLCCTFLLHEKWVMSEIGIIPSGVREILGEDTPQGTGPKSTGSVQMLTRAVAEHLLKDLNLDVQEVASALSRHLLGRLTALEADLQKIESETFPGLGRDFILRVLQQLPEDRRAAESEPPANFLTRQLPVTSGTLTSWRTRAESLQRTDEVLKALRAFADVEEPLTTLEKPVARFIDEIDMEVQREVDRRLGK</sequence>
<evidence type="ECO:0000313" key="1">
    <source>
        <dbReference type="EMBL" id="TXR52434.1"/>
    </source>
</evidence>
<dbReference type="EMBL" id="VKAC01000014">
    <property type="protein sequence ID" value="TXR52434.1"/>
    <property type="molecule type" value="Genomic_DNA"/>
</dbReference>
<dbReference type="Proteomes" id="UP000321234">
    <property type="component" value="Unassembled WGS sequence"/>
</dbReference>
<keyword evidence="2" id="KW-1185">Reference proteome</keyword>
<dbReference type="RefSeq" id="WP_147928093.1">
    <property type="nucleotide sequence ID" value="NZ_VKAC01000014.1"/>
</dbReference>
<proteinExistence type="predicted"/>
<dbReference type="AlphaFoldDB" id="A0A5C8Z518"/>